<proteinExistence type="predicted"/>
<evidence type="ECO:0000313" key="2">
    <source>
        <dbReference type="Proteomes" id="UP000036947"/>
    </source>
</evidence>
<name>A0A0L0MZ40_TOLOC</name>
<organism evidence="1 2">
    <name type="scientific">Tolypocladium ophioglossoides (strain CBS 100239)</name>
    <name type="common">Snaketongue truffleclub</name>
    <name type="synonym">Elaphocordyceps ophioglossoides</name>
    <dbReference type="NCBI Taxonomy" id="1163406"/>
    <lineage>
        <taxon>Eukaryota</taxon>
        <taxon>Fungi</taxon>
        <taxon>Dikarya</taxon>
        <taxon>Ascomycota</taxon>
        <taxon>Pezizomycotina</taxon>
        <taxon>Sordariomycetes</taxon>
        <taxon>Hypocreomycetidae</taxon>
        <taxon>Hypocreales</taxon>
        <taxon>Ophiocordycipitaceae</taxon>
        <taxon>Tolypocladium</taxon>
    </lineage>
</organism>
<dbReference type="AlphaFoldDB" id="A0A0L0MZ40"/>
<dbReference type="EMBL" id="LFRF01000041">
    <property type="protein sequence ID" value="KND87158.1"/>
    <property type="molecule type" value="Genomic_DNA"/>
</dbReference>
<dbReference type="Proteomes" id="UP000036947">
    <property type="component" value="Unassembled WGS sequence"/>
</dbReference>
<evidence type="ECO:0000313" key="1">
    <source>
        <dbReference type="EMBL" id="KND87158.1"/>
    </source>
</evidence>
<comment type="caution">
    <text evidence="1">The sequence shown here is derived from an EMBL/GenBank/DDBJ whole genome shotgun (WGS) entry which is preliminary data.</text>
</comment>
<sequence>MANESKVQGKASVLCTMCLEREKVCRVSIRPNLLHGKDAEEQQTICCPATAKPTGASYPVNSVERASTALGHPSTVTILAIFGRSVLGGAQLCLSE</sequence>
<keyword evidence="2" id="KW-1185">Reference proteome</keyword>
<reference evidence="1 2" key="1">
    <citation type="journal article" date="2015" name="BMC Genomics">
        <title>The genome of the truffle-parasite Tolypocladium ophioglossoides and the evolution of antifungal peptaibiotics.</title>
        <authorList>
            <person name="Quandt C.A."/>
            <person name="Bushley K.E."/>
            <person name="Spatafora J.W."/>
        </authorList>
    </citation>
    <scope>NUCLEOTIDE SEQUENCE [LARGE SCALE GENOMIC DNA]</scope>
    <source>
        <strain evidence="1 2">CBS 100239</strain>
    </source>
</reference>
<accession>A0A0L0MZ40</accession>
<gene>
    <name evidence="1" type="ORF">TOPH_08202</name>
</gene>
<protein>
    <submittedName>
        <fullName evidence="1">Uncharacterized protein</fullName>
    </submittedName>
</protein>